<dbReference type="InterPro" id="IPR036520">
    <property type="entry name" value="UPF0759_sf"/>
</dbReference>
<dbReference type="AlphaFoldDB" id="A0A6I4HVG6"/>
<gene>
    <name evidence="1" type="ORF">GO620_000220</name>
</gene>
<proteinExistence type="predicted"/>
<dbReference type="EMBL" id="CP066775">
    <property type="protein sequence ID" value="QQL49911.1"/>
    <property type="molecule type" value="Genomic_DNA"/>
</dbReference>
<dbReference type="PANTHER" id="PTHR30348:SF9">
    <property type="entry name" value="UPF0759 PROTEIN YECE"/>
    <property type="match status" value="1"/>
</dbReference>
<evidence type="ECO:0000313" key="1">
    <source>
        <dbReference type="EMBL" id="QQL49911.1"/>
    </source>
</evidence>
<reference evidence="1 2" key="1">
    <citation type="submission" date="2020-12" db="EMBL/GenBank/DDBJ databases">
        <title>HMF7856_wgs.fasta genome submission.</title>
        <authorList>
            <person name="Kang H."/>
            <person name="Kim H."/>
            <person name="Joh K."/>
        </authorList>
    </citation>
    <scope>NUCLEOTIDE SEQUENCE [LARGE SCALE GENOMIC DNA]</scope>
    <source>
        <strain evidence="1 2">HMF7856</strain>
    </source>
</reference>
<dbReference type="InterPro" id="IPR002763">
    <property type="entry name" value="DUF72"/>
</dbReference>
<protein>
    <submittedName>
        <fullName evidence="1">DUF72 domain-containing protein</fullName>
    </submittedName>
</protein>
<dbReference type="Proteomes" id="UP000429232">
    <property type="component" value="Chromosome"/>
</dbReference>
<dbReference type="RefSeq" id="WP_157523380.1">
    <property type="nucleotide sequence ID" value="NZ_CP066775.1"/>
</dbReference>
<organism evidence="1 2">
    <name type="scientific">Mucilaginibacter ginkgonis</name>
    <dbReference type="NCBI Taxonomy" id="2682091"/>
    <lineage>
        <taxon>Bacteria</taxon>
        <taxon>Pseudomonadati</taxon>
        <taxon>Bacteroidota</taxon>
        <taxon>Sphingobacteriia</taxon>
        <taxon>Sphingobacteriales</taxon>
        <taxon>Sphingobacteriaceae</taxon>
        <taxon>Mucilaginibacter</taxon>
    </lineage>
</organism>
<accession>A0A6I4HVG6</accession>
<name>A0A6I4HVG6_9SPHI</name>
<dbReference type="KEGG" id="mgik:GO620_000220"/>
<keyword evidence="2" id="KW-1185">Reference proteome</keyword>
<sequence length="298" mass="34444">MKFGATEEDLTNIDFTLPADGFTTEKVLTGTKAEKFNVWVGTPKWGAASWKGKIYPPKIKEGEFLDHYVSIYNAIEFNPTFYKIFTAKVISKWASKAKHQSGFKFCPKFPQAISHVRQLKNAETQTKEFYAGVEVFGDNLGPLFLQLSDNFSPKGVQYLKDYLTVQPKTHKVCVELRHKDWYVNKKVFEDIMHFLYDHQIGTVISDTAGRRDCMHMNLTTTDAFIRFVGNDLAPSDYTRMDDWVNRIKQWAEQGLENLYFFVHIDDEQLTPEASIYFIEKLNTTLGTNLQVPQMLQLF</sequence>
<dbReference type="Gene3D" id="3.20.20.410">
    <property type="entry name" value="Protein of unknown function UPF0759"/>
    <property type="match status" value="1"/>
</dbReference>
<evidence type="ECO:0000313" key="2">
    <source>
        <dbReference type="Proteomes" id="UP000429232"/>
    </source>
</evidence>
<dbReference type="Pfam" id="PF01904">
    <property type="entry name" value="DUF72"/>
    <property type="match status" value="1"/>
</dbReference>
<dbReference type="SUPFAM" id="SSF117396">
    <property type="entry name" value="TM1631-like"/>
    <property type="match status" value="1"/>
</dbReference>
<dbReference type="PANTHER" id="PTHR30348">
    <property type="entry name" value="UNCHARACTERIZED PROTEIN YECE"/>
    <property type="match status" value="1"/>
</dbReference>